<comment type="caution">
    <text evidence="9">The sequence shown here is derived from an EMBL/GenBank/DDBJ whole genome shotgun (WGS) entry which is preliminary data.</text>
</comment>
<dbReference type="EC" id="2.7.7.70" evidence="1"/>
<gene>
    <name evidence="9" type="primary">rfaE2</name>
    <name evidence="9" type="ORF">EWM59_07090</name>
</gene>
<dbReference type="InterPro" id="IPR050385">
    <property type="entry name" value="Archaeal_FAD_synthase"/>
</dbReference>
<keyword evidence="6" id="KW-0119">Carbohydrate metabolism</keyword>
<name>A0A4Q5M212_9BACT</name>
<dbReference type="GO" id="GO:0005975">
    <property type="term" value="P:carbohydrate metabolic process"/>
    <property type="evidence" value="ECO:0007669"/>
    <property type="project" value="InterPro"/>
</dbReference>
<evidence type="ECO:0000256" key="4">
    <source>
        <dbReference type="ARBA" id="ARBA00022741"/>
    </source>
</evidence>
<sequence>MTESKIQTKEEALKQIQQWQSEGKKIVFTNGCFDIVHLGHIDYLEKARNLGDKLVLGLNTDASVRRLKGESRPIVNEYARARMMSAFEFVDTVILFDEPTPKELIETLCPNILVKGDDYTVANIVGADFVISKGGEVKTISLVNGYSTTSIIKKIKDLD</sequence>
<dbReference type="NCBIfam" id="TIGR00125">
    <property type="entry name" value="cyt_tran_rel"/>
    <property type="match status" value="1"/>
</dbReference>
<comment type="catalytic activity">
    <reaction evidence="7">
        <text>D-glycero-beta-D-manno-heptose 1-phosphate + ATP + H(+) = ADP-D-glycero-beta-D-manno-heptose + diphosphate</text>
        <dbReference type="Rhea" id="RHEA:27465"/>
        <dbReference type="ChEBI" id="CHEBI:15378"/>
        <dbReference type="ChEBI" id="CHEBI:30616"/>
        <dbReference type="ChEBI" id="CHEBI:33019"/>
        <dbReference type="ChEBI" id="CHEBI:59967"/>
        <dbReference type="ChEBI" id="CHEBI:61593"/>
        <dbReference type="EC" id="2.7.7.70"/>
    </reaction>
</comment>
<dbReference type="InterPro" id="IPR004821">
    <property type="entry name" value="Cyt_trans-like"/>
</dbReference>
<dbReference type="PANTHER" id="PTHR43793">
    <property type="entry name" value="FAD SYNTHASE"/>
    <property type="match status" value="1"/>
</dbReference>
<keyword evidence="2 9" id="KW-0808">Transferase</keyword>
<dbReference type="NCBIfam" id="TIGR02199">
    <property type="entry name" value="rfaE_dom_II"/>
    <property type="match status" value="1"/>
</dbReference>
<dbReference type="PANTHER" id="PTHR43793:SF2">
    <property type="entry name" value="BIFUNCTIONAL PROTEIN HLDE"/>
    <property type="match status" value="1"/>
</dbReference>
<dbReference type="GO" id="GO:0016773">
    <property type="term" value="F:phosphotransferase activity, alcohol group as acceptor"/>
    <property type="evidence" value="ECO:0007669"/>
    <property type="project" value="InterPro"/>
</dbReference>
<evidence type="ECO:0000256" key="6">
    <source>
        <dbReference type="ARBA" id="ARBA00023277"/>
    </source>
</evidence>
<dbReference type="EMBL" id="SEWF01000008">
    <property type="protein sequence ID" value="RYU96272.1"/>
    <property type="molecule type" value="Genomic_DNA"/>
</dbReference>
<evidence type="ECO:0000313" key="10">
    <source>
        <dbReference type="Proteomes" id="UP000293162"/>
    </source>
</evidence>
<evidence type="ECO:0000313" key="9">
    <source>
        <dbReference type="EMBL" id="RYU96272.1"/>
    </source>
</evidence>
<dbReference type="GO" id="GO:0005524">
    <property type="term" value="F:ATP binding"/>
    <property type="evidence" value="ECO:0007669"/>
    <property type="project" value="UniProtKB-KW"/>
</dbReference>
<dbReference type="Pfam" id="PF01467">
    <property type="entry name" value="CTP_transf_like"/>
    <property type="match status" value="1"/>
</dbReference>
<evidence type="ECO:0000256" key="1">
    <source>
        <dbReference type="ARBA" id="ARBA00012519"/>
    </source>
</evidence>
<evidence type="ECO:0000256" key="2">
    <source>
        <dbReference type="ARBA" id="ARBA00022679"/>
    </source>
</evidence>
<keyword evidence="3 9" id="KW-0548">Nucleotidyltransferase</keyword>
<dbReference type="Gene3D" id="3.40.50.620">
    <property type="entry name" value="HUPs"/>
    <property type="match status" value="1"/>
</dbReference>
<dbReference type="InterPro" id="IPR014729">
    <property type="entry name" value="Rossmann-like_a/b/a_fold"/>
</dbReference>
<evidence type="ECO:0000256" key="7">
    <source>
        <dbReference type="ARBA" id="ARBA00047428"/>
    </source>
</evidence>
<protein>
    <recommendedName>
        <fullName evidence="1">D-glycero-beta-D-manno-heptose 1-phosphate adenylyltransferase</fullName>
        <ecNumber evidence="1">2.7.7.70</ecNumber>
    </recommendedName>
</protein>
<dbReference type="InterPro" id="IPR011914">
    <property type="entry name" value="RfaE_dom_II"/>
</dbReference>
<keyword evidence="10" id="KW-1185">Reference proteome</keyword>
<dbReference type="RefSeq" id="WP_130020253.1">
    <property type="nucleotide sequence ID" value="NZ_SEWF01000008.1"/>
</dbReference>
<reference evidence="9 10" key="1">
    <citation type="submission" date="2019-02" db="EMBL/GenBank/DDBJ databases">
        <title>Bacterial novel species Emticicia sp. 17J42-9 isolated from soil.</title>
        <authorList>
            <person name="Jung H.-Y."/>
        </authorList>
    </citation>
    <scope>NUCLEOTIDE SEQUENCE [LARGE SCALE GENOMIC DNA]</scope>
    <source>
        <strain evidence="9 10">17J42-9</strain>
    </source>
</reference>
<keyword evidence="5" id="KW-0067">ATP-binding</keyword>
<accession>A0A4Q5M212</accession>
<dbReference type="OrthoDB" id="9795543at2"/>
<dbReference type="GO" id="GO:0016779">
    <property type="term" value="F:nucleotidyltransferase activity"/>
    <property type="evidence" value="ECO:0007669"/>
    <property type="project" value="UniProtKB-KW"/>
</dbReference>
<evidence type="ECO:0000256" key="5">
    <source>
        <dbReference type="ARBA" id="ARBA00022840"/>
    </source>
</evidence>
<organism evidence="9 10">
    <name type="scientific">Emticicia agri</name>
    <dbReference type="NCBI Taxonomy" id="2492393"/>
    <lineage>
        <taxon>Bacteria</taxon>
        <taxon>Pseudomonadati</taxon>
        <taxon>Bacteroidota</taxon>
        <taxon>Cytophagia</taxon>
        <taxon>Cytophagales</taxon>
        <taxon>Leadbetterellaceae</taxon>
        <taxon>Emticicia</taxon>
    </lineage>
</organism>
<keyword evidence="4" id="KW-0547">Nucleotide-binding</keyword>
<evidence type="ECO:0000259" key="8">
    <source>
        <dbReference type="Pfam" id="PF01467"/>
    </source>
</evidence>
<proteinExistence type="predicted"/>
<feature type="domain" description="Cytidyltransferase-like" evidence="8">
    <location>
        <begin position="28"/>
        <end position="122"/>
    </location>
</feature>
<dbReference type="Proteomes" id="UP000293162">
    <property type="component" value="Unassembled WGS sequence"/>
</dbReference>
<evidence type="ECO:0000256" key="3">
    <source>
        <dbReference type="ARBA" id="ARBA00022695"/>
    </source>
</evidence>
<dbReference type="SUPFAM" id="SSF52374">
    <property type="entry name" value="Nucleotidylyl transferase"/>
    <property type="match status" value="1"/>
</dbReference>
<dbReference type="AlphaFoldDB" id="A0A4Q5M212"/>